<evidence type="ECO:0000313" key="5">
    <source>
        <dbReference type="Proteomes" id="UP000887563"/>
    </source>
</evidence>
<proteinExistence type="inferred from homology"/>
<organism evidence="5 6">
    <name type="scientific">Meloidogyne incognita</name>
    <name type="common">Southern root-knot nematode worm</name>
    <name type="synonym">Oxyuris incognita</name>
    <dbReference type="NCBI Taxonomy" id="6306"/>
    <lineage>
        <taxon>Eukaryota</taxon>
        <taxon>Metazoa</taxon>
        <taxon>Ecdysozoa</taxon>
        <taxon>Nematoda</taxon>
        <taxon>Chromadorea</taxon>
        <taxon>Rhabditida</taxon>
        <taxon>Tylenchina</taxon>
        <taxon>Tylenchomorpha</taxon>
        <taxon>Tylenchoidea</taxon>
        <taxon>Meloidogynidae</taxon>
        <taxon>Meloidogyninae</taxon>
        <taxon>Meloidogyne</taxon>
        <taxon>Meloidogyne incognita group</taxon>
    </lineage>
</organism>
<dbReference type="PANTHER" id="PTHR44186">
    <property type="match status" value="1"/>
</dbReference>
<evidence type="ECO:0000256" key="2">
    <source>
        <dbReference type="ARBA" id="ARBA00022803"/>
    </source>
</evidence>
<keyword evidence="2 4" id="KW-0802">TPR repeat</keyword>
<keyword evidence="1" id="KW-0677">Repeat</keyword>
<evidence type="ECO:0000313" key="6">
    <source>
        <dbReference type="WBParaSite" id="Minc3s03295g33445"/>
    </source>
</evidence>
<dbReference type="Pfam" id="PF13181">
    <property type="entry name" value="TPR_8"/>
    <property type="match status" value="1"/>
</dbReference>
<dbReference type="SMART" id="SM00028">
    <property type="entry name" value="TPR"/>
    <property type="match status" value="2"/>
</dbReference>
<sequence length="188" mass="22214">MSTTDLTIHPAEDESETRRLFEIKQKFTRYKPPDRLNPTIYRLFIQQKFSQCKQKIKEILDDTPEMLCEYPLLLRGQIAREEGEISESVEWISKALKHNPRSPKVLFEMGKSHYLLGEHQRAIELFKLALEAQQKRNEEKGRGLLDWRLFYWQSLAVYHVYKSPERVKKSQDVMLACPKINSSADMVK</sequence>
<evidence type="ECO:0000256" key="4">
    <source>
        <dbReference type="PROSITE-ProRule" id="PRU00339"/>
    </source>
</evidence>
<feature type="repeat" description="TPR" evidence="4">
    <location>
        <begin position="103"/>
        <end position="136"/>
    </location>
</feature>
<name>A0A914N6W5_MELIC</name>
<evidence type="ECO:0000256" key="1">
    <source>
        <dbReference type="ARBA" id="ARBA00022737"/>
    </source>
</evidence>
<dbReference type="AlphaFoldDB" id="A0A914N6W5"/>
<dbReference type="Gene3D" id="1.25.40.10">
    <property type="entry name" value="Tetratricopeptide repeat domain"/>
    <property type="match status" value="1"/>
</dbReference>
<keyword evidence="5" id="KW-1185">Reference proteome</keyword>
<dbReference type="PANTHER" id="PTHR44186:SF1">
    <property type="entry name" value="BARDET-BIEDL SYNDROME 4 PROTEIN"/>
    <property type="match status" value="1"/>
</dbReference>
<dbReference type="SUPFAM" id="SSF48452">
    <property type="entry name" value="TPR-like"/>
    <property type="match status" value="1"/>
</dbReference>
<dbReference type="PROSITE" id="PS50005">
    <property type="entry name" value="TPR"/>
    <property type="match status" value="1"/>
</dbReference>
<accession>A0A914N6W5</accession>
<dbReference type="GO" id="GO:0036064">
    <property type="term" value="C:ciliary basal body"/>
    <property type="evidence" value="ECO:0007669"/>
    <property type="project" value="TreeGrafter"/>
</dbReference>
<dbReference type="GO" id="GO:0061512">
    <property type="term" value="P:protein localization to cilium"/>
    <property type="evidence" value="ECO:0007669"/>
    <property type="project" value="TreeGrafter"/>
</dbReference>
<dbReference type="WBParaSite" id="Minc3s03295g33445">
    <property type="protein sequence ID" value="Minc3s03295g33445"/>
    <property type="gene ID" value="Minc3s03295g33445"/>
</dbReference>
<dbReference type="InterPro" id="IPR019734">
    <property type="entry name" value="TPR_rpt"/>
</dbReference>
<evidence type="ECO:0000256" key="3">
    <source>
        <dbReference type="ARBA" id="ARBA00023778"/>
    </source>
</evidence>
<reference evidence="6" key="1">
    <citation type="submission" date="2022-11" db="UniProtKB">
        <authorList>
            <consortium name="WormBaseParasite"/>
        </authorList>
    </citation>
    <scope>IDENTIFICATION</scope>
</reference>
<dbReference type="InterPro" id="IPR011990">
    <property type="entry name" value="TPR-like_helical_dom_sf"/>
</dbReference>
<comment type="similarity">
    <text evidence="3">Belongs to the BBS4 family.</text>
</comment>
<dbReference type="GO" id="GO:0060271">
    <property type="term" value="P:cilium assembly"/>
    <property type="evidence" value="ECO:0007669"/>
    <property type="project" value="TreeGrafter"/>
</dbReference>
<protein>
    <submittedName>
        <fullName evidence="6">Tetratricopeptide repeat protein</fullName>
    </submittedName>
</protein>
<dbReference type="Proteomes" id="UP000887563">
    <property type="component" value="Unplaced"/>
</dbReference>